<name>A0ABQ1V7A6_9NOCA</name>
<keyword evidence="3" id="KW-0547">Nucleotide-binding</keyword>
<dbReference type="Gene3D" id="3.30.200.20">
    <property type="entry name" value="Phosphorylase Kinase, domain 1"/>
    <property type="match status" value="1"/>
</dbReference>
<evidence type="ECO:0000256" key="5">
    <source>
        <dbReference type="ARBA" id="ARBA00022840"/>
    </source>
</evidence>
<comment type="similarity">
    <text evidence="1">Belongs to the aminoglycoside phosphotransferase family.</text>
</comment>
<keyword evidence="2" id="KW-0808">Transferase</keyword>
<dbReference type="InterPro" id="IPR011009">
    <property type="entry name" value="Kinase-like_dom_sf"/>
</dbReference>
<dbReference type="Gene3D" id="3.90.1200.10">
    <property type="match status" value="1"/>
</dbReference>
<keyword evidence="6" id="KW-0046">Antibiotic resistance</keyword>
<sequence>MTAAVPPGPIPPVVLAEASGATVTPVWLNDAGGVTYVVDDARSPRFVKWQPHSAEISLRDEAIRMRWAVGFLTVPEVVSHGSDTDGQWLVTTAIPARSAVADEWIARPAVAVAAVGRGLRALHEALPVAQCPWSWAPAERIEQARDRGIRVPADLESAPSVDRLVVCHGDPCCPNTLLGDDGNVAGHVDLGSLGVADRWADITVAAMSTLWNYGPGWSDHLLAAYGVAPDAVRMDYYQRLWDNT</sequence>
<reference evidence="9" key="1">
    <citation type="journal article" date="2019" name="Int. J. Syst. Evol. Microbiol.">
        <title>The Global Catalogue of Microorganisms (GCM) 10K type strain sequencing project: providing services to taxonomists for standard genome sequencing and annotation.</title>
        <authorList>
            <consortium name="The Broad Institute Genomics Platform"/>
            <consortium name="The Broad Institute Genome Sequencing Center for Infectious Disease"/>
            <person name="Wu L."/>
            <person name="Ma J."/>
        </authorList>
    </citation>
    <scope>NUCLEOTIDE SEQUENCE [LARGE SCALE GENOMIC DNA]</scope>
    <source>
        <strain evidence="9">CCM 7855</strain>
    </source>
</reference>
<dbReference type="InterPro" id="IPR002575">
    <property type="entry name" value="Aminoglycoside_PTrfase"/>
</dbReference>
<dbReference type="CDD" id="cd05150">
    <property type="entry name" value="APH"/>
    <property type="match status" value="1"/>
</dbReference>
<gene>
    <name evidence="8" type="ORF">GCM10007298_42170</name>
</gene>
<comment type="caution">
    <text evidence="8">The sequence shown here is derived from an EMBL/GenBank/DDBJ whole genome shotgun (WGS) entry which is preliminary data.</text>
</comment>
<feature type="domain" description="Aminoglycoside phosphotransferase" evidence="7">
    <location>
        <begin position="35"/>
        <end position="233"/>
    </location>
</feature>
<evidence type="ECO:0000313" key="8">
    <source>
        <dbReference type="EMBL" id="GGF42015.1"/>
    </source>
</evidence>
<evidence type="ECO:0000256" key="4">
    <source>
        <dbReference type="ARBA" id="ARBA00022777"/>
    </source>
</evidence>
<evidence type="ECO:0000259" key="7">
    <source>
        <dbReference type="Pfam" id="PF01636"/>
    </source>
</evidence>
<dbReference type="RefSeq" id="WP_188492612.1">
    <property type="nucleotide sequence ID" value="NZ_BMCS01000003.1"/>
</dbReference>
<evidence type="ECO:0000256" key="1">
    <source>
        <dbReference type="ARBA" id="ARBA00006219"/>
    </source>
</evidence>
<organism evidence="8 9">
    <name type="scientific">Williamsia phyllosphaerae</name>
    <dbReference type="NCBI Taxonomy" id="885042"/>
    <lineage>
        <taxon>Bacteria</taxon>
        <taxon>Bacillati</taxon>
        <taxon>Actinomycetota</taxon>
        <taxon>Actinomycetes</taxon>
        <taxon>Mycobacteriales</taxon>
        <taxon>Nocardiaceae</taxon>
        <taxon>Williamsia</taxon>
    </lineage>
</organism>
<dbReference type="PIRSF" id="PIRSF000706">
    <property type="entry name" value="Kanamycin_kin"/>
    <property type="match status" value="1"/>
</dbReference>
<dbReference type="Proteomes" id="UP000632454">
    <property type="component" value="Unassembled WGS sequence"/>
</dbReference>
<dbReference type="EMBL" id="BMCS01000003">
    <property type="protein sequence ID" value="GGF42015.1"/>
    <property type="molecule type" value="Genomic_DNA"/>
</dbReference>
<accession>A0ABQ1V7A6</accession>
<evidence type="ECO:0000256" key="2">
    <source>
        <dbReference type="ARBA" id="ARBA00022679"/>
    </source>
</evidence>
<evidence type="ECO:0000313" key="9">
    <source>
        <dbReference type="Proteomes" id="UP000632454"/>
    </source>
</evidence>
<protein>
    <submittedName>
        <fullName evidence="8">Phosphotransferase</fullName>
    </submittedName>
</protein>
<keyword evidence="9" id="KW-1185">Reference proteome</keyword>
<dbReference type="Pfam" id="PF01636">
    <property type="entry name" value="APH"/>
    <property type="match status" value="1"/>
</dbReference>
<evidence type="ECO:0000256" key="3">
    <source>
        <dbReference type="ARBA" id="ARBA00022741"/>
    </source>
</evidence>
<dbReference type="InterPro" id="IPR024165">
    <property type="entry name" value="Kan/Strep_kinase"/>
</dbReference>
<dbReference type="SUPFAM" id="SSF56112">
    <property type="entry name" value="Protein kinase-like (PK-like)"/>
    <property type="match status" value="1"/>
</dbReference>
<evidence type="ECO:0000256" key="6">
    <source>
        <dbReference type="ARBA" id="ARBA00023251"/>
    </source>
</evidence>
<proteinExistence type="inferred from homology"/>
<keyword evidence="5" id="KW-0067">ATP-binding</keyword>
<keyword evidence="4" id="KW-0418">Kinase</keyword>